<reference evidence="2" key="1">
    <citation type="submission" date="2019-12" db="EMBL/GenBank/DDBJ databases">
        <title>Endophytic bacteria associated with Panax ginseng seedlings.</title>
        <authorList>
            <person name="Park J.M."/>
            <person name="Shin R."/>
            <person name="Jo S.H."/>
        </authorList>
    </citation>
    <scope>NUCLEOTIDE SEQUENCE [LARGE SCALE GENOMIC DNA]</scope>
    <source>
        <strain evidence="2">PgKB30</strain>
    </source>
</reference>
<dbReference type="EMBL" id="CP053746">
    <property type="protein sequence ID" value="QKF52783.1"/>
    <property type="molecule type" value="Genomic_DNA"/>
</dbReference>
<keyword evidence="2" id="KW-1185">Reference proteome</keyword>
<dbReference type="AlphaFoldDB" id="A0A6M8MS79"/>
<evidence type="ECO:0000313" key="1">
    <source>
        <dbReference type="EMBL" id="QKF52783.1"/>
    </source>
</evidence>
<organism evidence="1 2">
    <name type="scientific">Pseudomonas graminis</name>
    <dbReference type="NCBI Taxonomy" id="158627"/>
    <lineage>
        <taxon>Bacteria</taxon>
        <taxon>Pseudomonadati</taxon>
        <taxon>Pseudomonadota</taxon>
        <taxon>Gammaproteobacteria</taxon>
        <taxon>Pseudomonadales</taxon>
        <taxon>Pseudomonadaceae</taxon>
        <taxon>Pseudomonas</taxon>
    </lineage>
</organism>
<evidence type="ECO:0000313" key="2">
    <source>
        <dbReference type="Proteomes" id="UP000501989"/>
    </source>
</evidence>
<dbReference type="Proteomes" id="UP000501989">
    <property type="component" value="Chromosome"/>
</dbReference>
<name>A0A6M8MS79_9PSED</name>
<dbReference type="KEGG" id="pgg:FX982_03775"/>
<gene>
    <name evidence="1" type="ORF">FX982_03775</name>
</gene>
<sequence>MISFSLNPDAQNRIKSAELAEAVAEFESRGGQILQGECFTGNPIPPKRRDWIDPETVLKRRPRVLSAAERGRLQRRARVV</sequence>
<accession>A0A6M8MS79</accession>
<proteinExistence type="predicted"/>
<dbReference type="RefSeq" id="WP_172612013.1">
    <property type="nucleotide sequence ID" value="NZ_CP053746.1"/>
</dbReference>
<protein>
    <submittedName>
        <fullName evidence="1">Uncharacterized protein</fullName>
    </submittedName>
</protein>